<dbReference type="Pfam" id="PF23857">
    <property type="entry name" value="Phage_TAC_19"/>
    <property type="match status" value="1"/>
</dbReference>
<dbReference type="RefSeq" id="WP_239734120.1">
    <property type="nucleotide sequence ID" value="NZ_CP118848.1"/>
</dbReference>
<gene>
    <name evidence="1" type="ORF">PYH69_09530</name>
</gene>
<accession>A0AAX3W1Q4</accession>
<organism evidence="1 2">
    <name type="scientific">Mammaliicoccus lentus</name>
    <name type="common">Staphylococcus lentus</name>
    <dbReference type="NCBI Taxonomy" id="42858"/>
    <lineage>
        <taxon>Bacteria</taxon>
        <taxon>Bacillati</taxon>
        <taxon>Bacillota</taxon>
        <taxon>Bacilli</taxon>
        <taxon>Bacillales</taxon>
        <taxon>Staphylococcaceae</taxon>
        <taxon>Mammaliicoccus</taxon>
    </lineage>
</organism>
<reference evidence="1" key="1">
    <citation type="journal article" date="2023" name="Antibiotics">
        <title>Prevalence and Molecular Characterization of Methicillin-Resistant Staphylococci (MRS) and Mammaliicocci (MRM) in Dromedary Camels from Algeria: First Detection of SCCmec-mecC Hybrid in Methicillin-Resistant Mammaliicoccus lentus.</title>
        <authorList>
            <person name="Belhout C."/>
            <person name="Boyen F."/>
            <person name="Vereecke N."/>
            <person name="Theuns S."/>
            <person name="Taibi N."/>
            <person name="Stegger M."/>
            <person name="de la Fe-Rodriguez P.Y."/>
            <person name="Bouayad L."/>
            <person name="Elgroud R."/>
            <person name="Butaye P."/>
        </authorList>
    </citation>
    <scope>NUCLEOTIDE SEQUENCE</scope>
    <source>
        <strain evidence="1">7048</strain>
    </source>
</reference>
<dbReference type="AlphaFoldDB" id="A0AAX3W1Q4"/>
<evidence type="ECO:0000313" key="1">
    <source>
        <dbReference type="EMBL" id="WHI58996.1"/>
    </source>
</evidence>
<dbReference type="Proteomes" id="UP001223261">
    <property type="component" value="Chromosome"/>
</dbReference>
<protein>
    <recommendedName>
        <fullName evidence="3">Phage protein</fullName>
    </recommendedName>
</protein>
<evidence type="ECO:0000313" key="2">
    <source>
        <dbReference type="Proteomes" id="UP001223261"/>
    </source>
</evidence>
<sequence length="112" mass="12826">MKRNYIELVTEVDEKGEVKDKKTFVTPGFIPFAKLMKASQALENTEGKTDMEAIDEMFKVVADLYNNQFTVEEIKNGLHAPDTVKELEGQIEFISSGKLDEERQKELNKLLK</sequence>
<evidence type="ECO:0008006" key="3">
    <source>
        <dbReference type="Google" id="ProtNLM"/>
    </source>
</evidence>
<name>A0AAX3W1Q4_MAMLE</name>
<dbReference type="NCBIfam" id="NF047360">
    <property type="entry name" value="tail_chap_PVL"/>
    <property type="match status" value="1"/>
</dbReference>
<dbReference type="InterPro" id="IPR057006">
    <property type="entry name" value="Phage_TAC_19"/>
</dbReference>
<dbReference type="EMBL" id="CP118848">
    <property type="protein sequence ID" value="WHI58996.1"/>
    <property type="molecule type" value="Genomic_DNA"/>
</dbReference>
<proteinExistence type="predicted"/>